<gene>
    <name evidence="3" type="ORF">ORJ04_11510</name>
</gene>
<evidence type="ECO:0000313" key="4">
    <source>
        <dbReference type="Proteomes" id="UP001231109"/>
    </source>
</evidence>
<organism evidence="3 4">
    <name type="scientific">Rheinheimera baltica</name>
    <dbReference type="NCBI Taxonomy" id="67576"/>
    <lineage>
        <taxon>Bacteria</taxon>
        <taxon>Pseudomonadati</taxon>
        <taxon>Pseudomonadota</taxon>
        <taxon>Gammaproteobacteria</taxon>
        <taxon>Chromatiales</taxon>
        <taxon>Chromatiaceae</taxon>
        <taxon>Rheinheimera</taxon>
    </lineage>
</organism>
<name>A0ABT9HZK5_9GAMM</name>
<dbReference type="EMBL" id="JAPJDZ010000027">
    <property type="protein sequence ID" value="MDP5136572.1"/>
    <property type="molecule type" value="Genomic_DNA"/>
</dbReference>
<evidence type="ECO:0000313" key="3">
    <source>
        <dbReference type="EMBL" id="MDP5136572.1"/>
    </source>
</evidence>
<sequence>MRVILSAFLLLMSFNTVAKDCVVLLHGLARSASAMETMQQALDAAGYHSVNVDYPSREHAIEVLAPMAIAPALAQCRAKQSRVIHFVTHSMGGILLRQYTQDNVIADLGRVVMMGPPNQGSQVVDNLKDVPGFEAFNGPAGMQLGTGAQDIPKQLGPVSFELGVIAGTSSINLILSTFLPNPDDGKVSVENTKVQGMCALVTVDVSHPFLMQRQQVIDQVLYFLRRGSFFGDNAQQFACPAQLKSKLS</sequence>
<dbReference type="InterPro" id="IPR029058">
    <property type="entry name" value="AB_hydrolase_fold"/>
</dbReference>
<feature type="signal peptide" evidence="1">
    <location>
        <begin position="1"/>
        <end position="18"/>
    </location>
</feature>
<dbReference type="PANTHER" id="PTHR37946">
    <property type="entry name" value="SLL1969 PROTEIN"/>
    <property type="match status" value="1"/>
</dbReference>
<keyword evidence="3" id="KW-0378">Hydrolase</keyword>
<reference evidence="3 4" key="1">
    <citation type="submission" date="2022-11" db="EMBL/GenBank/DDBJ databases">
        <title>Viruses from the air-sea interface of a natural surface slick.</title>
        <authorList>
            <person name="Rahlff J."/>
            <person name="Holmfeldt K."/>
        </authorList>
    </citation>
    <scope>NUCLEOTIDE SEQUENCE [LARGE SCALE GENOMIC DNA]</scope>
    <source>
        <strain evidence="3 4">SMS4</strain>
    </source>
</reference>
<dbReference type="InterPro" id="IPR000073">
    <property type="entry name" value="AB_hydrolase_1"/>
</dbReference>
<dbReference type="GO" id="GO:0016787">
    <property type="term" value="F:hydrolase activity"/>
    <property type="evidence" value="ECO:0007669"/>
    <property type="project" value="UniProtKB-KW"/>
</dbReference>
<feature type="domain" description="AB hydrolase-1" evidence="2">
    <location>
        <begin position="22"/>
        <end position="131"/>
    </location>
</feature>
<dbReference type="PANTHER" id="PTHR37946:SF1">
    <property type="entry name" value="SLL1969 PROTEIN"/>
    <property type="match status" value="1"/>
</dbReference>
<keyword evidence="1" id="KW-0732">Signal</keyword>
<evidence type="ECO:0000259" key="2">
    <source>
        <dbReference type="Pfam" id="PF12697"/>
    </source>
</evidence>
<evidence type="ECO:0000256" key="1">
    <source>
        <dbReference type="SAM" id="SignalP"/>
    </source>
</evidence>
<feature type="chain" id="PRO_5046627840" evidence="1">
    <location>
        <begin position="19"/>
        <end position="248"/>
    </location>
</feature>
<comment type="caution">
    <text evidence="3">The sequence shown here is derived from an EMBL/GenBank/DDBJ whole genome shotgun (WGS) entry which is preliminary data.</text>
</comment>
<dbReference type="RefSeq" id="WP_305975963.1">
    <property type="nucleotide sequence ID" value="NZ_JAPJDZ010000027.1"/>
</dbReference>
<dbReference type="SUPFAM" id="SSF53474">
    <property type="entry name" value="alpha/beta-Hydrolases"/>
    <property type="match status" value="1"/>
</dbReference>
<protein>
    <submittedName>
        <fullName evidence="3">Alpha/beta fold hydrolase</fullName>
    </submittedName>
</protein>
<dbReference type="Proteomes" id="UP001231109">
    <property type="component" value="Unassembled WGS sequence"/>
</dbReference>
<proteinExistence type="predicted"/>
<dbReference type="Pfam" id="PF12697">
    <property type="entry name" value="Abhydrolase_6"/>
    <property type="match status" value="1"/>
</dbReference>
<keyword evidence="4" id="KW-1185">Reference proteome</keyword>
<accession>A0ABT9HZK5</accession>
<dbReference type="Gene3D" id="3.40.50.1820">
    <property type="entry name" value="alpha/beta hydrolase"/>
    <property type="match status" value="1"/>
</dbReference>